<dbReference type="InParanoid" id="O67215"/>
<evidence type="ECO:0000313" key="4">
    <source>
        <dbReference type="EMBL" id="AAC07180.1"/>
    </source>
</evidence>
<dbReference type="Proteomes" id="UP000000798">
    <property type="component" value="Chromosome"/>
</dbReference>
<name>O67215_AQUAE</name>
<dbReference type="PANTHER" id="PTHR34106:SF5">
    <property type="entry name" value="GLYCOSIDASE"/>
    <property type="match status" value="1"/>
</dbReference>
<evidence type="ECO:0000256" key="2">
    <source>
        <dbReference type="ARBA" id="ARBA00022679"/>
    </source>
</evidence>
<dbReference type="PIR" id="D70398">
    <property type="entry name" value="D70398"/>
</dbReference>
<dbReference type="RefSeq" id="WP_010880717.1">
    <property type="nucleotide sequence ID" value="NC_000918.1"/>
</dbReference>
<evidence type="ECO:0000256" key="3">
    <source>
        <dbReference type="ARBA" id="ARBA00024356"/>
    </source>
</evidence>
<proteinExistence type="inferred from homology"/>
<comment type="similarity">
    <text evidence="3">Belongs to the glycosyl hydrolase 130 family.</text>
</comment>
<dbReference type="SUPFAM" id="SSF75005">
    <property type="entry name" value="Arabinanase/levansucrase/invertase"/>
    <property type="match status" value="1"/>
</dbReference>
<dbReference type="EnsemblBacteria" id="AAC07180">
    <property type="protein sequence ID" value="AAC07180"/>
    <property type="gene ID" value="aq_1142"/>
</dbReference>
<dbReference type="InterPro" id="IPR023296">
    <property type="entry name" value="Glyco_hydro_beta-prop_sf"/>
</dbReference>
<accession>O67215</accession>
<dbReference type="PANTHER" id="PTHR34106">
    <property type="entry name" value="GLYCOSIDASE"/>
    <property type="match status" value="1"/>
</dbReference>
<dbReference type="eggNOG" id="COG2152">
    <property type="taxonomic scope" value="Bacteria"/>
</dbReference>
<keyword evidence="5" id="KW-1185">Reference proteome</keyword>
<dbReference type="EMBL" id="AE000657">
    <property type="protein sequence ID" value="AAC07180.1"/>
    <property type="molecule type" value="Genomic_DNA"/>
</dbReference>
<dbReference type="InterPro" id="IPR007184">
    <property type="entry name" value="Mannoside_phosphorylase"/>
</dbReference>
<keyword evidence="2" id="KW-0808">Transferase</keyword>
<dbReference type="Gene3D" id="2.115.10.20">
    <property type="entry name" value="Glycosyl hydrolase domain, family 43"/>
    <property type="match status" value="1"/>
</dbReference>
<evidence type="ECO:0008006" key="6">
    <source>
        <dbReference type="Google" id="ProtNLM"/>
    </source>
</evidence>
<protein>
    <recommendedName>
        <fullName evidence="6">Glycosidase</fullName>
    </recommendedName>
</protein>
<organism evidence="4 5">
    <name type="scientific">Aquifex aeolicus (strain VF5)</name>
    <dbReference type="NCBI Taxonomy" id="224324"/>
    <lineage>
        <taxon>Bacteria</taxon>
        <taxon>Pseudomonadati</taxon>
        <taxon>Aquificota</taxon>
        <taxon>Aquificia</taxon>
        <taxon>Aquificales</taxon>
        <taxon>Aquificaceae</taxon>
        <taxon>Aquifex</taxon>
    </lineage>
</organism>
<evidence type="ECO:0000313" key="5">
    <source>
        <dbReference type="Proteomes" id="UP000000798"/>
    </source>
</evidence>
<dbReference type="KEGG" id="aae:aq_1142"/>
<dbReference type="PATRIC" id="fig|224324.8.peg.890"/>
<dbReference type="AlphaFoldDB" id="O67215"/>
<sequence>MVALRNNWADISRKILEKRRFETKDLVKRLKVITGHDIHIQNYPVETPRVAFNPSIHVFENRLRIYARVVMGYYTYTSAIAEFDIDLEELYNPERKTYEANLTVLPNIKYDLWGVEDPRVYEIDGKLFMTYTGRTVNYFRTDIRTERTLPVTARYENGQWKKIAVFRMPEDIRSFVVSDKNAFLVKTDKLMLYHRLHMLNEKFYLAVCNVPEEVLYTNEFKEIEIGENITIMEEAPFETKIGWATPPVKVGEENLVLIHGVDKELTAYRVFAVLMNKEGYFTAVTPFYILEPKKIYEVYGDRPFVVFPCGIQRLENKLLISYGGADTVVVIGEIDLEELMNILYENRID</sequence>
<keyword evidence="1" id="KW-0328">Glycosyltransferase</keyword>
<reference evidence="4 5" key="1">
    <citation type="journal article" date="1998" name="Nature">
        <title>The complete genome of the hyperthermophilic bacterium Aquifex aeolicus.</title>
        <authorList>
            <person name="Deckert G."/>
            <person name="Warren P.V."/>
            <person name="Gaasterland T."/>
            <person name="Young W.G."/>
            <person name="Lenox A.L."/>
            <person name="Graham D.E."/>
            <person name="Overbeek R."/>
            <person name="Snead M.A."/>
            <person name="Keller M."/>
            <person name="Aujay M."/>
            <person name="Huber R."/>
            <person name="Feldman R.A."/>
            <person name="Short J.M."/>
            <person name="Olson G.J."/>
            <person name="Swanson R.V."/>
        </authorList>
    </citation>
    <scope>NUCLEOTIDE SEQUENCE [LARGE SCALE GENOMIC DNA]</scope>
    <source>
        <strain evidence="4 5">VF5</strain>
    </source>
</reference>
<evidence type="ECO:0000256" key="1">
    <source>
        <dbReference type="ARBA" id="ARBA00022676"/>
    </source>
</evidence>
<dbReference type="HOGENOM" id="CLU_800776_0_0_0"/>
<dbReference type="Pfam" id="PF04041">
    <property type="entry name" value="Glyco_hydro_130"/>
    <property type="match status" value="1"/>
</dbReference>
<dbReference type="OrthoDB" id="36599at2"/>
<gene>
    <name evidence="4" type="ordered locus">aq_1142</name>
</gene>
<dbReference type="GO" id="GO:0016757">
    <property type="term" value="F:glycosyltransferase activity"/>
    <property type="evidence" value="ECO:0007669"/>
    <property type="project" value="UniProtKB-KW"/>
</dbReference>